<evidence type="ECO:0000259" key="8">
    <source>
        <dbReference type="Pfam" id="PF04024"/>
    </source>
</evidence>
<evidence type="ECO:0000313" key="9">
    <source>
        <dbReference type="EMBL" id="SNS17569.1"/>
    </source>
</evidence>
<accession>A0A239CC73</accession>
<proteinExistence type="predicted"/>
<dbReference type="Pfam" id="PF04024">
    <property type="entry name" value="PspC"/>
    <property type="match status" value="1"/>
</dbReference>
<evidence type="ECO:0000256" key="4">
    <source>
        <dbReference type="ARBA" id="ARBA00022989"/>
    </source>
</evidence>
<evidence type="ECO:0000256" key="6">
    <source>
        <dbReference type="SAM" id="MobiDB-lite"/>
    </source>
</evidence>
<feature type="compositionally biased region" description="Basic and acidic residues" evidence="6">
    <location>
        <begin position="1"/>
        <end position="16"/>
    </location>
</feature>
<feature type="region of interest" description="Disordered" evidence="6">
    <location>
        <begin position="1"/>
        <end position="74"/>
    </location>
</feature>
<feature type="domain" description="Phage shock protein PspC N-terminal" evidence="8">
    <location>
        <begin position="83"/>
        <end position="139"/>
    </location>
</feature>
<feature type="region of interest" description="Disordered" evidence="6">
    <location>
        <begin position="238"/>
        <end position="263"/>
    </location>
</feature>
<keyword evidence="3 7" id="KW-0812">Transmembrane</keyword>
<dbReference type="AlphaFoldDB" id="A0A239CC73"/>
<feature type="transmembrane region" description="Helical" evidence="7">
    <location>
        <begin position="304"/>
        <end position="326"/>
    </location>
</feature>
<evidence type="ECO:0000256" key="7">
    <source>
        <dbReference type="SAM" id="Phobius"/>
    </source>
</evidence>
<feature type="transmembrane region" description="Helical" evidence="7">
    <location>
        <begin position="114"/>
        <end position="138"/>
    </location>
</feature>
<dbReference type="EMBL" id="FZNP01000012">
    <property type="protein sequence ID" value="SNS17569.1"/>
    <property type="molecule type" value="Genomic_DNA"/>
</dbReference>
<keyword evidence="10" id="KW-1185">Reference proteome</keyword>
<dbReference type="InterPro" id="IPR052027">
    <property type="entry name" value="PspC"/>
</dbReference>
<evidence type="ECO:0000256" key="2">
    <source>
        <dbReference type="ARBA" id="ARBA00022475"/>
    </source>
</evidence>
<dbReference type="PANTHER" id="PTHR33885">
    <property type="entry name" value="PHAGE SHOCK PROTEIN C"/>
    <property type="match status" value="1"/>
</dbReference>
<reference evidence="10" key="1">
    <citation type="submission" date="2017-06" db="EMBL/GenBank/DDBJ databases">
        <authorList>
            <person name="Varghese N."/>
            <person name="Submissions S."/>
        </authorList>
    </citation>
    <scope>NUCLEOTIDE SEQUENCE [LARGE SCALE GENOMIC DNA]</scope>
    <source>
        <strain evidence="10">DSM 44485</strain>
    </source>
</reference>
<dbReference type="PANTHER" id="PTHR33885:SF3">
    <property type="entry name" value="PHAGE SHOCK PROTEIN C"/>
    <property type="match status" value="1"/>
</dbReference>
<dbReference type="GO" id="GO:0005886">
    <property type="term" value="C:plasma membrane"/>
    <property type="evidence" value="ECO:0007669"/>
    <property type="project" value="UniProtKB-SubCell"/>
</dbReference>
<protein>
    <submittedName>
        <fullName evidence="9">Phage shock protein C (PspC) family protein</fullName>
    </submittedName>
</protein>
<dbReference type="Proteomes" id="UP000198420">
    <property type="component" value="Unassembled WGS sequence"/>
</dbReference>
<evidence type="ECO:0000256" key="1">
    <source>
        <dbReference type="ARBA" id="ARBA00004162"/>
    </source>
</evidence>
<keyword evidence="4 7" id="KW-1133">Transmembrane helix</keyword>
<comment type="subcellular location">
    <subcellularLocation>
        <location evidence="1">Cell membrane</location>
        <topology evidence="1">Single-pass membrane protein</topology>
    </subcellularLocation>
</comment>
<evidence type="ECO:0000256" key="5">
    <source>
        <dbReference type="ARBA" id="ARBA00023136"/>
    </source>
</evidence>
<dbReference type="InterPro" id="IPR007168">
    <property type="entry name" value="Phageshock_PspC_N"/>
</dbReference>
<feature type="compositionally biased region" description="Gly residues" evidence="6">
    <location>
        <begin position="50"/>
        <end position="74"/>
    </location>
</feature>
<keyword evidence="2" id="KW-1003">Cell membrane</keyword>
<gene>
    <name evidence="9" type="ORF">SAMN06265355_112116</name>
</gene>
<feature type="compositionally biased region" description="Low complexity" evidence="6">
    <location>
        <begin position="26"/>
        <end position="49"/>
    </location>
</feature>
<feature type="transmembrane region" description="Helical" evidence="7">
    <location>
        <begin position="159"/>
        <end position="178"/>
    </location>
</feature>
<sequence length="502" mass="50951">MVGMGEKEDQSEDPRGRTAGGPGSREPGVGEPGVSEPGVSEPGVSEPGVGEPGVGEPGVGEHGLGTQGLGGHGVGESTAGGYRRLARDAERKVLAGVCTGLARYTGIDPVVFRVGFAILVLAQGQGIFLYIVAALLMPASPGESSLAEHWLKRWFDGQAVLTILGALMCVGVAFNLFGGVPTDAIAPLVVLGLVLLVAHSRGVDLVSAARTVPERITGHAPQPSARWTRTQTASVGGVSLDKDVPLGEHGSPGEHGTSRPGAGGLPEGMIDLAAYSAAWADTPDAAVPRGTAPAQHGGGRTSPVTAIALLAAMAAGAALIPVARPYPAPDSWLIVMAPALAVLGLGLVVGGWFRTRGLAAAGTVLTLAMLTTAVAGDVPRNAEYGEIDWRPTDTSQLGRVYKVGVGQGDLDLTALPVAAGQQVTVNAEVGLGGLEVTVPPAARVLVDARIGLGDVRVDHRTTSGPAAKVVRTLEPADARAANPPVIVLRIRGKLGDVDVHRV</sequence>
<name>A0A239CC73_9ACTN</name>
<organism evidence="9 10">
    <name type="scientific">Actinomadura mexicana</name>
    <dbReference type="NCBI Taxonomy" id="134959"/>
    <lineage>
        <taxon>Bacteria</taxon>
        <taxon>Bacillati</taxon>
        <taxon>Actinomycetota</taxon>
        <taxon>Actinomycetes</taxon>
        <taxon>Streptosporangiales</taxon>
        <taxon>Thermomonosporaceae</taxon>
        <taxon>Actinomadura</taxon>
    </lineage>
</organism>
<evidence type="ECO:0000313" key="10">
    <source>
        <dbReference type="Proteomes" id="UP000198420"/>
    </source>
</evidence>
<feature type="transmembrane region" description="Helical" evidence="7">
    <location>
        <begin position="332"/>
        <end position="353"/>
    </location>
</feature>
<keyword evidence="5 7" id="KW-0472">Membrane</keyword>
<evidence type="ECO:0000256" key="3">
    <source>
        <dbReference type="ARBA" id="ARBA00022692"/>
    </source>
</evidence>